<dbReference type="Gene3D" id="1.10.10.10">
    <property type="entry name" value="Winged helix-like DNA-binding domain superfamily/Winged helix DNA-binding domain"/>
    <property type="match status" value="1"/>
</dbReference>
<reference evidence="3 4" key="1">
    <citation type="journal article" date="2019" name="Nat. Commun.">
        <title>The antimicrobial potential of Streptomyces from insect microbiomes.</title>
        <authorList>
            <person name="Chevrette M.G."/>
            <person name="Carlson C.M."/>
            <person name="Ortega H.E."/>
            <person name="Thomas C."/>
            <person name="Ananiev G.E."/>
            <person name="Barns K.J."/>
            <person name="Book A.J."/>
            <person name="Cagnazzo J."/>
            <person name="Carlos C."/>
            <person name="Flanigan W."/>
            <person name="Grubbs K.J."/>
            <person name="Horn H.A."/>
            <person name="Hoffmann F.M."/>
            <person name="Klassen J.L."/>
            <person name="Knack J.J."/>
            <person name="Lewin G.R."/>
            <person name="McDonald B.R."/>
            <person name="Muller L."/>
            <person name="Melo W.G.P."/>
            <person name="Pinto-Tomas A.A."/>
            <person name="Schmitz A."/>
            <person name="Wendt-Pienkowski E."/>
            <person name="Wildman S."/>
            <person name="Zhao M."/>
            <person name="Zhang F."/>
            <person name="Bugni T.S."/>
            <person name="Andes D.R."/>
            <person name="Pupo M.T."/>
            <person name="Currie C.R."/>
        </authorList>
    </citation>
    <scope>NUCLEOTIDE SEQUENCE [LARGE SCALE GENOMIC DNA]</scope>
    <source>
        <strain evidence="3 4">SID5840</strain>
    </source>
</reference>
<dbReference type="RefSeq" id="WP_161111432.1">
    <property type="nucleotide sequence ID" value="NZ_WWHY01000001.1"/>
</dbReference>
<gene>
    <name evidence="3" type="ORF">GTW20_18300</name>
</gene>
<accession>A0A7K2IW31</accession>
<dbReference type="AlphaFoldDB" id="A0A7K2IW31"/>
<feature type="domain" description="HTH marR-type" evidence="2">
    <location>
        <begin position="13"/>
        <end position="57"/>
    </location>
</feature>
<dbReference type="Proteomes" id="UP000467124">
    <property type="component" value="Unassembled WGS sequence"/>
</dbReference>
<dbReference type="GO" id="GO:0003700">
    <property type="term" value="F:DNA-binding transcription factor activity"/>
    <property type="evidence" value="ECO:0007669"/>
    <property type="project" value="InterPro"/>
</dbReference>
<dbReference type="PANTHER" id="PTHR18964">
    <property type="entry name" value="ROK (REPRESSOR, ORF, KINASE) FAMILY"/>
    <property type="match status" value="1"/>
</dbReference>
<dbReference type="InterPro" id="IPR036390">
    <property type="entry name" value="WH_DNA-bd_sf"/>
</dbReference>
<dbReference type="Gene3D" id="3.30.420.40">
    <property type="match status" value="2"/>
</dbReference>
<protein>
    <submittedName>
        <fullName evidence="3">ROK family protein</fullName>
    </submittedName>
</protein>
<comment type="caution">
    <text evidence="3">The sequence shown here is derived from an EMBL/GenBank/DDBJ whole genome shotgun (WGS) entry which is preliminary data.</text>
</comment>
<dbReference type="PROSITE" id="PS01125">
    <property type="entry name" value="ROK"/>
    <property type="match status" value="1"/>
</dbReference>
<sequence length="402" mass="42223">MRTSTNLLWLGDLNQSRVLDAVRRAEGISRVDLAAQTGLTAQTVSNIVRRLLEDGLILEDGRATSRGGKPATLLRLDPGAYYAVGMHIDPASTTLVVTDLAGRVVVRARRRTPSSQGPERVIAALARSVHALVARAPAPDRILGLGVAVPGPIDRGDGVVTPPHLPGWRSVPLREALAERTGLPVVIDNDATAATIGERWAGGGERSEDMAFVYVGTGVGGGLVLDGRVYRGGTSNAAEIGHVTVDPRGPWCPCGDRGCLETYVSPHAVASEAARLRGDDAADFERGQARTVAAYRKVCREARTGDPVASRVIETAGERLGEAAVTLLNLMDVPMVVLGGWGMSQVGDLYARKLARAVAERTIARSARRLRVEPSLIGEDVGAIGAATLVLHAAYSPSVGGV</sequence>
<dbReference type="InterPro" id="IPR036388">
    <property type="entry name" value="WH-like_DNA-bd_sf"/>
</dbReference>
<comment type="similarity">
    <text evidence="1">Belongs to the ROK (NagC/XylR) family.</text>
</comment>
<dbReference type="SUPFAM" id="SSF46785">
    <property type="entry name" value="Winged helix' DNA-binding domain"/>
    <property type="match status" value="1"/>
</dbReference>
<evidence type="ECO:0000313" key="3">
    <source>
        <dbReference type="EMBL" id="MYR34153.1"/>
    </source>
</evidence>
<dbReference type="Pfam" id="PF00480">
    <property type="entry name" value="ROK"/>
    <property type="match status" value="1"/>
</dbReference>
<dbReference type="SUPFAM" id="SSF53067">
    <property type="entry name" value="Actin-like ATPase domain"/>
    <property type="match status" value="1"/>
</dbReference>
<dbReference type="PANTHER" id="PTHR18964:SF149">
    <property type="entry name" value="BIFUNCTIONAL UDP-N-ACETYLGLUCOSAMINE 2-EPIMERASE_N-ACETYLMANNOSAMINE KINASE"/>
    <property type="match status" value="1"/>
</dbReference>
<evidence type="ECO:0000256" key="1">
    <source>
        <dbReference type="ARBA" id="ARBA00006479"/>
    </source>
</evidence>
<dbReference type="InterPro" id="IPR000600">
    <property type="entry name" value="ROK"/>
</dbReference>
<evidence type="ECO:0000259" key="2">
    <source>
        <dbReference type="Pfam" id="PF12802"/>
    </source>
</evidence>
<evidence type="ECO:0000313" key="4">
    <source>
        <dbReference type="Proteomes" id="UP000467124"/>
    </source>
</evidence>
<dbReference type="EMBL" id="WWHY01000001">
    <property type="protein sequence ID" value="MYR34153.1"/>
    <property type="molecule type" value="Genomic_DNA"/>
</dbReference>
<organism evidence="3 4">
    <name type="scientific">Nocardiopsis alba</name>
    <dbReference type="NCBI Taxonomy" id="53437"/>
    <lineage>
        <taxon>Bacteria</taxon>
        <taxon>Bacillati</taxon>
        <taxon>Actinomycetota</taxon>
        <taxon>Actinomycetes</taxon>
        <taxon>Streptosporangiales</taxon>
        <taxon>Nocardiopsidaceae</taxon>
        <taxon>Nocardiopsis</taxon>
    </lineage>
</organism>
<dbReference type="InterPro" id="IPR000835">
    <property type="entry name" value="HTH_MarR-typ"/>
</dbReference>
<dbReference type="Pfam" id="PF12802">
    <property type="entry name" value="MarR_2"/>
    <property type="match status" value="1"/>
</dbReference>
<dbReference type="InterPro" id="IPR043129">
    <property type="entry name" value="ATPase_NBD"/>
</dbReference>
<name>A0A7K2IW31_9ACTN</name>
<dbReference type="InterPro" id="IPR049874">
    <property type="entry name" value="ROK_cs"/>
</dbReference>
<proteinExistence type="inferred from homology"/>